<dbReference type="EMBL" id="AZIL01000037">
    <property type="protein sequence ID" value="EWM30397.1"/>
    <property type="molecule type" value="Genomic_DNA"/>
</dbReference>
<proteinExistence type="predicted"/>
<evidence type="ECO:0000313" key="3">
    <source>
        <dbReference type="Proteomes" id="UP000019335"/>
    </source>
</evidence>
<dbReference type="OrthoDB" id="192402at2759"/>
<feature type="compositionally biased region" description="Pro residues" evidence="1">
    <location>
        <begin position="39"/>
        <end position="51"/>
    </location>
</feature>
<name>W7TW89_9STRA</name>
<dbReference type="SUPFAM" id="SSF81383">
    <property type="entry name" value="F-box domain"/>
    <property type="match status" value="1"/>
</dbReference>
<keyword evidence="3" id="KW-1185">Reference proteome</keyword>
<feature type="compositionally biased region" description="Low complexity" evidence="1">
    <location>
        <begin position="74"/>
        <end position="93"/>
    </location>
</feature>
<dbReference type="Proteomes" id="UP000019335">
    <property type="component" value="Chromosome 1"/>
</dbReference>
<comment type="caution">
    <text evidence="2">The sequence shown here is derived from an EMBL/GenBank/DDBJ whole genome shotgun (WGS) entry which is preliminary data.</text>
</comment>
<reference evidence="2 3" key="1">
    <citation type="journal article" date="2014" name="Mol. Plant">
        <title>Chromosome Scale Genome Assembly and Transcriptome Profiling of Nannochloropsis gaditana in Nitrogen Depletion.</title>
        <authorList>
            <person name="Corteggiani Carpinelli E."/>
            <person name="Telatin A."/>
            <person name="Vitulo N."/>
            <person name="Forcato C."/>
            <person name="D'Angelo M."/>
            <person name="Schiavon R."/>
            <person name="Vezzi A."/>
            <person name="Giacometti G.M."/>
            <person name="Morosinotto T."/>
            <person name="Valle G."/>
        </authorList>
    </citation>
    <scope>NUCLEOTIDE SEQUENCE [LARGE SCALE GENOMIC DNA]</scope>
    <source>
        <strain evidence="2 3">B-31</strain>
    </source>
</reference>
<feature type="region of interest" description="Disordered" evidence="1">
    <location>
        <begin position="168"/>
        <end position="203"/>
    </location>
</feature>
<feature type="region of interest" description="Disordered" evidence="1">
    <location>
        <begin position="320"/>
        <end position="339"/>
    </location>
</feature>
<protein>
    <recommendedName>
        <fullName evidence="4">F-box domain-containing protein</fullName>
    </recommendedName>
</protein>
<feature type="region of interest" description="Disordered" evidence="1">
    <location>
        <begin position="1"/>
        <end position="108"/>
    </location>
</feature>
<gene>
    <name evidence="2" type="ORF">Naga_100026g9</name>
</gene>
<evidence type="ECO:0000313" key="2">
    <source>
        <dbReference type="EMBL" id="EWM30397.1"/>
    </source>
</evidence>
<evidence type="ECO:0000256" key="1">
    <source>
        <dbReference type="SAM" id="MobiDB-lite"/>
    </source>
</evidence>
<dbReference type="AlphaFoldDB" id="W7TW89"/>
<organism evidence="2 3">
    <name type="scientific">Nannochloropsis gaditana</name>
    <dbReference type="NCBI Taxonomy" id="72520"/>
    <lineage>
        <taxon>Eukaryota</taxon>
        <taxon>Sar</taxon>
        <taxon>Stramenopiles</taxon>
        <taxon>Ochrophyta</taxon>
        <taxon>Eustigmatophyceae</taxon>
        <taxon>Eustigmatales</taxon>
        <taxon>Monodopsidaceae</taxon>
        <taxon>Nannochloropsis</taxon>
    </lineage>
</organism>
<dbReference type="InterPro" id="IPR036047">
    <property type="entry name" value="F-box-like_dom_sf"/>
</dbReference>
<feature type="compositionally biased region" description="Polar residues" evidence="1">
    <location>
        <begin position="29"/>
        <end position="38"/>
    </location>
</feature>
<accession>W7TW89</accession>
<sequence>MHKPTTAGTPPVLVPPTKANVLAAGGPSGNTSINATSSVPPPAVYTIPPSPAAQSSASSLPSDASPRKQHPHLQAQYHTQLSHQQQQQQQQQHHALHHHQQGYQGSGTRGFVDLLRSLGHLTLNNASEIREELRHLRRRRGKQEEAVMLSELAALASCLNELVMSMVTSSSSNSSGPGGSGSGSTEEGGGEGDSSSKAGGGAVAVEPSRRALAGLFSYEGLMPPIPHPAVPAPSTALGDAALLHYCFDFLVEGRLQYRKQLGDLALVCRQWRDLAQADRFWKPVVLQLFPRLSPALADHDEEDGASGPDPDAAALTEAAVDGAGAGASSEPSTSPGGRAGWHRKYLIQFGRCLFDRPIRQGPWHEGITLSFDLHDEQDGTRLFSSTGPIRFTGTTIPGITAMKLTGRRRRVTAPFSAASRDRGLGNLSSIEELFQEGDSRDYPVSFTIRVTARDERTGKMALLFSSAKRTKRWVEPLGEDMGVPQGTLLVNQGWSRVTIPSTDLAMQMLTVFYVAPVEGQPETISAAERLYSVLTLDCAFMLQCKTEDQEQIGRFILAALENGPGVERDG</sequence>
<feature type="compositionally biased region" description="Low complexity" evidence="1">
    <location>
        <begin position="52"/>
        <end position="64"/>
    </location>
</feature>
<evidence type="ECO:0008006" key="4">
    <source>
        <dbReference type="Google" id="ProtNLM"/>
    </source>
</evidence>